<evidence type="ECO:0000256" key="1">
    <source>
        <dbReference type="SAM" id="MobiDB-lite"/>
    </source>
</evidence>
<protein>
    <submittedName>
        <fullName evidence="2">Uncharacterized protein</fullName>
    </submittedName>
</protein>
<name>A0A1H9SI94_9BACI</name>
<keyword evidence="3" id="KW-1185">Reference proteome</keyword>
<dbReference type="Proteomes" id="UP000198571">
    <property type="component" value="Unassembled WGS sequence"/>
</dbReference>
<organism evidence="2 3">
    <name type="scientific">Salipaludibacillus aurantiacus</name>
    <dbReference type="NCBI Taxonomy" id="1601833"/>
    <lineage>
        <taxon>Bacteria</taxon>
        <taxon>Bacillati</taxon>
        <taxon>Bacillota</taxon>
        <taxon>Bacilli</taxon>
        <taxon>Bacillales</taxon>
        <taxon>Bacillaceae</taxon>
    </lineage>
</organism>
<reference evidence="3" key="1">
    <citation type="submission" date="2016-10" db="EMBL/GenBank/DDBJ databases">
        <authorList>
            <person name="Varghese N."/>
            <person name="Submissions S."/>
        </authorList>
    </citation>
    <scope>NUCLEOTIDE SEQUENCE [LARGE SCALE GENOMIC DNA]</scope>
    <source>
        <strain evidence="3">S9</strain>
    </source>
</reference>
<sequence length="34" mass="3687">MSISKESGIVIEHADTKLFNPHGGRGEVQKPRPA</sequence>
<evidence type="ECO:0000313" key="3">
    <source>
        <dbReference type="Proteomes" id="UP000198571"/>
    </source>
</evidence>
<dbReference type="EMBL" id="FOGT01000004">
    <property type="protein sequence ID" value="SER84692.1"/>
    <property type="molecule type" value="Genomic_DNA"/>
</dbReference>
<gene>
    <name evidence="2" type="ORF">SAMN05518684_104237</name>
</gene>
<feature type="region of interest" description="Disordered" evidence="1">
    <location>
        <begin position="1"/>
        <end position="34"/>
    </location>
</feature>
<evidence type="ECO:0000313" key="2">
    <source>
        <dbReference type="EMBL" id="SER84692.1"/>
    </source>
</evidence>
<feature type="compositionally biased region" description="Basic and acidic residues" evidence="1">
    <location>
        <begin position="24"/>
        <end position="34"/>
    </location>
</feature>
<dbReference type="AlphaFoldDB" id="A0A1H9SI94"/>
<accession>A0A1H9SI94</accession>
<proteinExistence type="predicted"/>